<gene>
    <name evidence="2" type="ORF">AMELA_G00032750</name>
</gene>
<sequence length="86" mass="8916">MRVAKAARFVASRRLFLPKGSSCCPAQPRKLSRCPALPKGSSCCPAQPSLKPKPCPKSKPSLSPVSSSGRPSQVSSLCCTSQGSGL</sequence>
<keyword evidence="3" id="KW-1185">Reference proteome</keyword>
<organism evidence="2 3">
    <name type="scientific">Ameiurus melas</name>
    <name type="common">Black bullhead</name>
    <name type="synonym">Silurus melas</name>
    <dbReference type="NCBI Taxonomy" id="219545"/>
    <lineage>
        <taxon>Eukaryota</taxon>
        <taxon>Metazoa</taxon>
        <taxon>Chordata</taxon>
        <taxon>Craniata</taxon>
        <taxon>Vertebrata</taxon>
        <taxon>Euteleostomi</taxon>
        <taxon>Actinopterygii</taxon>
        <taxon>Neopterygii</taxon>
        <taxon>Teleostei</taxon>
        <taxon>Ostariophysi</taxon>
        <taxon>Siluriformes</taxon>
        <taxon>Ictaluridae</taxon>
        <taxon>Ameiurus</taxon>
    </lineage>
</organism>
<feature type="region of interest" description="Disordered" evidence="1">
    <location>
        <begin position="37"/>
        <end position="86"/>
    </location>
</feature>
<accession>A0A7J6B7I5</accession>
<dbReference type="AlphaFoldDB" id="A0A7J6B7I5"/>
<evidence type="ECO:0000313" key="3">
    <source>
        <dbReference type="Proteomes" id="UP000593565"/>
    </source>
</evidence>
<feature type="compositionally biased region" description="Low complexity" evidence="1">
    <location>
        <begin position="58"/>
        <end position="77"/>
    </location>
</feature>
<protein>
    <submittedName>
        <fullName evidence="2">Uncharacterized protein</fullName>
    </submittedName>
</protein>
<proteinExistence type="predicted"/>
<dbReference type="Proteomes" id="UP000593565">
    <property type="component" value="Unassembled WGS sequence"/>
</dbReference>
<evidence type="ECO:0000313" key="2">
    <source>
        <dbReference type="EMBL" id="KAF4091053.1"/>
    </source>
</evidence>
<name>A0A7J6B7I5_AMEME</name>
<comment type="caution">
    <text evidence="2">The sequence shown here is derived from an EMBL/GenBank/DDBJ whole genome shotgun (WGS) entry which is preliminary data.</text>
</comment>
<dbReference type="EMBL" id="JAAGNN010000003">
    <property type="protein sequence ID" value="KAF4091053.1"/>
    <property type="molecule type" value="Genomic_DNA"/>
</dbReference>
<evidence type="ECO:0000256" key="1">
    <source>
        <dbReference type="SAM" id="MobiDB-lite"/>
    </source>
</evidence>
<reference evidence="2 3" key="1">
    <citation type="submission" date="2020-02" db="EMBL/GenBank/DDBJ databases">
        <title>A chromosome-scale genome assembly of the black bullhead catfish (Ameiurus melas).</title>
        <authorList>
            <person name="Wen M."/>
            <person name="Zham M."/>
            <person name="Cabau C."/>
            <person name="Klopp C."/>
            <person name="Donnadieu C."/>
            <person name="Roques C."/>
            <person name="Bouchez O."/>
            <person name="Lampietro C."/>
            <person name="Jouanno E."/>
            <person name="Herpin A."/>
            <person name="Louis A."/>
            <person name="Berthelot C."/>
            <person name="Parey E."/>
            <person name="Roest-Crollius H."/>
            <person name="Braasch I."/>
            <person name="Postlethwait J."/>
            <person name="Robinson-Rechavi M."/>
            <person name="Echchiki A."/>
            <person name="Begum T."/>
            <person name="Montfort J."/>
            <person name="Schartl M."/>
            <person name="Bobe J."/>
            <person name="Guiguen Y."/>
        </authorList>
    </citation>
    <scope>NUCLEOTIDE SEQUENCE [LARGE SCALE GENOMIC DNA]</scope>
    <source>
        <strain evidence="2">M_S1</strain>
        <tissue evidence="2">Blood</tissue>
    </source>
</reference>